<feature type="domain" description="CAAX prenyl protease 2/Lysostaphin resistance protein A-like" evidence="3">
    <location>
        <begin position="385"/>
        <end position="477"/>
    </location>
</feature>
<dbReference type="EMBL" id="BCMI01000040">
    <property type="protein sequence ID" value="GAX07161.1"/>
    <property type="molecule type" value="Genomic_DNA"/>
</dbReference>
<feature type="transmembrane region" description="Helical" evidence="2">
    <location>
        <begin position="336"/>
        <end position="359"/>
    </location>
</feature>
<feature type="transmembrane region" description="Helical" evidence="2">
    <location>
        <begin position="36"/>
        <end position="57"/>
    </location>
</feature>
<feature type="transmembrane region" description="Helical" evidence="2">
    <location>
        <begin position="472"/>
        <end position="491"/>
    </location>
</feature>
<reference evidence="4 5" key="1">
    <citation type="submission" date="2015-11" db="EMBL/GenBank/DDBJ databases">
        <title>Draft genome sequences of new species of the genus Lactobacillus isolated from orchardgrass silage.</title>
        <authorList>
            <person name="Tohno M."/>
            <person name="Tanizawa Y."/>
            <person name="Arita M."/>
        </authorList>
    </citation>
    <scope>NUCLEOTIDE SEQUENCE [LARGE SCALE GENOMIC DNA]</scope>
    <source>
        <strain evidence="4 5">IWT25</strain>
    </source>
</reference>
<dbReference type="InterPro" id="IPR003675">
    <property type="entry name" value="Rce1/LyrA-like_dom"/>
</dbReference>
<dbReference type="Pfam" id="PF02517">
    <property type="entry name" value="Rce1-like"/>
    <property type="match status" value="2"/>
</dbReference>
<evidence type="ECO:0000259" key="3">
    <source>
        <dbReference type="Pfam" id="PF02517"/>
    </source>
</evidence>
<evidence type="ECO:0000313" key="5">
    <source>
        <dbReference type="Proteomes" id="UP000198414"/>
    </source>
</evidence>
<keyword evidence="2" id="KW-0472">Membrane</keyword>
<comment type="caution">
    <text evidence="4">The sequence shown here is derived from an EMBL/GenBank/DDBJ whole genome shotgun (WGS) entry which is preliminary data.</text>
</comment>
<evidence type="ECO:0000313" key="4">
    <source>
        <dbReference type="EMBL" id="GAX07161.1"/>
    </source>
</evidence>
<feature type="transmembrane region" description="Helical" evidence="2">
    <location>
        <begin position="417"/>
        <end position="435"/>
    </location>
</feature>
<dbReference type="PANTHER" id="PTHR36435">
    <property type="entry name" value="SLR1288 PROTEIN"/>
    <property type="match status" value="1"/>
</dbReference>
<dbReference type="Proteomes" id="UP000198414">
    <property type="component" value="Unassembled WGS sequence"/>
</dbReference>
<dbReference type="OrthoDB" id="2817162at2"/>
<feature type="transmembrane region" description="Helical" evidence="2">
    <location>
        <begin position="278"/>
        <end position="299"/>
    </location>
</feature>
<protein>
    <submittedName>
        <fullName evidence="4">Abortive infection protein</fullName>
    </submittedName>
</protein>
<feature type="transmembrane region" description="Helical" evidence="2">
    <location>
        <begin position="217"/>
        <end position="237"/>
    </location>
</feature>
<feature type="transmembrane region" description="Helical" evidence="2">
    <location>
        <begin position="103"/>
        <end position="122"/>
    </location>
</feature>
<dbReference type="InterPro" id="IPR052710">
    <property type="entry name" value="CAAX_protease"/>
</dbReference>
<organism evidence="4 5">
    <name type="scientific">Secundilactobacillus pentosiphilus</name>
    <dbReference type="NCBI Taxonomy" id="1714682"/>
    <lineage>
        <taxon>Bacteria</taxon>
        <taxon>Bacillati</taxon>
        <taxon>Bacillota</taxon>
        <taxon>Bacilli</taxon>
        <taxon>Lactobacillales</taxon>
        <taxon>Lactobacillaceae</taxon>
        <taxon>Secundilactobacillus</taxon>
    </lineage>
</organism>
<proteinExistence type="inferred from homology"/>
<name>A0A1Z5J0B1_9LACO</name>
<feature type="domain" description="CAAX prenyl protease 2/Lysostaphin resistance protein A-like" evidence="3">
    <location>
        <begin position="104"/>
        <end position="203"/>
    </location>
</feature>
<feature type="transmembrane region" description="Helical" evidence="2">
    <location>
        <begin position="7"/>
        <end position="30"/>
    </location>
</feature>
<accession>A0A1Z5J0B1</accession>
<dbReference type="GO" id="GO:0080120">
    <property type="term" value="P:CAAX-box protein maturation"/>
    <property type="evidence" value="ECO:0007669"/>
    <property type="project" value="UniProtKB-ARBA"/>
</dbReference>
<evidence type="ECO:0000256" key="1">
    <source>
        <dbReference type="ARBA" id="ARBA00009067"/>
    </source>
</evidence>
<feature type="transmembrane region" description="Helical" evidence="2">
    <location>
        <begin position="167"/>
        <end position="187"/>
    </location>
</feature>
<comment type="similarity">
    <text evidence="1">Belongs to the UPF0177 family.</text>
</comment>
<feature type="transmembrane region" description="Helical" evidence="2">
    <location>
        <begin position="379"/>
        <end position="397"/>
    </location>
</feature>
<gene>
    <name evidence="4" type="ORF">IWT25_02509</name>
</gene>
<keyword evidence="2" id="KW-0812">Transmembrane</keyword>
<dbReference type="AlphaFoldDB" id="A0A1Z5J0B1"/>
<keyword evidence="2" id="KW-1133">Transmembrane helix</keyword>
<feature type="transmembrane region" description="Helical" evidence="2">
    <location>
        <begin position="305"/>
        <end position="324"/>
    </location>
</feature>
<dbReference type="GO" id="GO:0004175">
    <property type="term" value="F:endopeptidase activity"/>
    <property type="evidence" value="ECO:0007669"/>
    <property type="project" value="UniProtKB-ARBA"/>
</dbReference>
<sequence>MKYRAALLSAGTVVMTIIVVTLASIVGHLISMAVPIMSKMGVQIITEVLALVCWWGLNHWYPKANVSWWHHGVRHQWALILPVLLVLIGDSTLKPTFHLTLEHVVSAVLVGFSVGLFEEYVFRGVLVSGLRQRYRVGPLMTAFLSGLMFSLVHLVNATGNGSVTMTLVQMLEAIGLGFFFAAIYLVTGSLWLPIVAHGVIDAFDALAFGTLSNTAGMSIWTSLVYTVVFGAIGCWLIKSKQFTVKISTGNTAELHFQRQPRESRPLIEAQAIPVGKTVIAGLIPLAELGLGALVTAVFTDKWLRIILVDVIFFAGFCMALYLYHDLLADHWRRFKLHLGVGTLVAVGGVLAAYVVLIAVRQVLQTVGVASAGGFPVMSIQSAGMALVASLTTLMAPFTEEIIFRHALFYQWRGRGTLTWIMLMISSVAFGLVHWNNFHGQLAQMVPYMCVGVLFGLIYYFSRNIWQAIYTHFLFDIIQVIAVIAMFILAIVQQS</sequence>
<evidence type="ECO:0000256" key="2">
    <source>
        <dbReference type="SAM" id="Phobius"/>
    </source>
</evidence>
<feature type="transmembrane region" description="Helical" evidence="2">
    <location>
        <begin position="77"/>
        <end position="97"/>
    </location>
</feature>
<feature type="transmembrane region" description="Helical" evidence="2">
    <location>
        <begin position="441"/>
        <end position="460"/>
    </location>
</feature>
<dbReference type="RefSeq" id="WP_089122047.1">
    <property type="nucleotide sequence ID" value="NZ_BCMI01000040.1"/>
</dbReference>
<dbReference type="PANTHER" id="PTHR36435:SF1">
    <property type="entry name" value="CAAX AMINO TERMINAL PROTEASE FAMILY PROTEIN"/>
    <property type="match status" value="1"/>
</dbReference>